<reference evidence="4 5" key="1">
    <citation type="submission" date="2015-07" db="EMBL/GenBank/DDBJ databases">
        <title>High-quality genome of monoxenous trypanosomatid Leptomonas pyrrhocoris.</title>
        <authorList>
            <person name="Flegontov P."/>
            <person name="Butenko A."/>
            <person name="Firsov S."/>
            <person name="Vlcek C."/>
            <person name="Logacheva M.D."/>
            <person name="Field M."/>
            <person name="Filatov D."/>
            <person name="Flegontova O."/>
            <person name="Gerasimov E."/>
            <person name="Jackson A.P."/>
            <person name="Kelly S."/>
            <person name="Opperdoes F."/>
            <person name="O'Reilly A."/>
            <person name="Votypka J."/>
            <person name="Yurchenko V."/>
            <person name="Lukes J."/>
        </authorList>
    </citation>
    <scope>NUCLEOTIDE SEQUENCE [LARGE SCALE GENOMIC DNA]</scope>
    <source>
        <strain evidence="4">H10</strain>
    </source>
</reference>
<evidence type="ECO:0000256" key="3">
    <source>
        <dbReference type="SAM" id="MobiDB-lite"/>
    </source>
</evidence>
<evidence type="ECO:0000313" key="5">
    <source>
        <dbReference type="Proteomes" id="UP000037923"/>
    </source>
</evidence>
<keyword evidence="5" id="KW-1185">Reference proteome</keyword>
<dbReference type="GeneID" id="26904526"/>
<dbReference type="Gene3D" id="3.30.420.80">
    <property type="entry name" value="Ribosomal protein S11"/>
    <property type="match status" value="1"/>
</dbReference>
<dbReference type="OMA" id="QHQRVFN"/>
<protein>
    <submittedName>
        <fullName evidence="4">Uncharacterized protein</fullName>
    </submittedName>
</protein>
<dbReference type="InterPro" id="IPR036967">
    <property type="entry name" value="Ribosomal_uS11_sf"/>
</dbReference>
<comment type="caution">
    <text evidence="4">The sequence shown here is derived from an EMBL/GenBank/DDBJ whole genome shotgun (WGS) entry which is preliminary data.</text>
</comment>
<keyword evidence="1" id="KW-0689">Ribosomal protein</keyword>
<organism evidence="4 5">
    <name type="scientific">Leptomonas pyrrhocoris</name>
    <name type="common">Firebug parasite</name>
    <dbReference type="NCBI Taxonomy" id="157538"/>
    <lineage>
        <taxon>Eukaryota</taxon>
        <taxon>Discoba</taxon>
        <taxon>Euglenozoa</taxon>
        <taxon>Kinetoplastea</taxon>
        <taxon>Metakinetoplastina</taxon>
        <taxon>Trypanosomatida</taxon>
        <taxon>Trypanosomatidae</taxon>
        <taxon>Leishmaniinae</taxon>
        <taxon>Leptomonas</taxon>
    </lineage>
</organism>
<evidence type="ECO:0000256" key="1">
    <source>
        <dbReference type="ARBA" id="ARBA00022980"/>
    </source>
</evidence>
<dbReference type="Proteomes" id="UP000037923">
    <property type="component" value="Unassembled WGS sequence"/>
</dbReference>
<gene>
    <name evidence="4" type="ORF">ABB37_04235</name>
</gene>
<name>A0A0N0DVT5_LEPPY</name>
<accession>A0A0N0DVT5</accession>
<dbReference type="GO" id="GO:1990904">
    <property type="term" value="C:ribonucleoprotein complex"/>
    <property type="evidence" value="ECO:0007669"/>
    <property type="project" value="UniProtKB-KW"/>
</dbReference>
<dbReference type="GO" id="GO:0005840">
    <property type="term" value="C:ribosome"/>
    <property type="evidence" value="ECO:0007669"/>
    <property type="project" value="UniProtKB-KW"/>
</dbReference>
<feature type="region of interest" description="Disordered" evidence="3">
    <location>
        <begin position="1"/>
        <end position="22"/>
    </location>
</feature>
<evidence type="ECO:0000313" key="4">
    <source>
        <dbReference type="EMBL" id="KPA80792.1"/>
    </source>
</evidence>
<dbReference type="GO" id="GO:0006412">
    <property type="term" value="P:translation"/>
    <property type="evidence" value="ECO:0007669"/>
    <property type="project" value="InterPro"/>
</dbReference>
<feature type="region of interest" description="Disordered" evidence="3">
    <location>
        <begin position="163"/>
        <end position="195"/>
    </location>
</feature>
<dbReference type="EMBL" id="LGTL01000007">
    <property type="protein sequence ID" value="KPA80792.1"/>
    <property type="molecule type" value="Genomic_DNA"/>
</dbReference>
<feature type="region of interest" description="Disordered" evidence="3">
    <location>
        <begin position="76"/>
        <end position="95"/>
    </location>
</feature>
<evidence type="ECO:0000256" key="2">
    <source>
        <dbReference type="ARBA" id="ARBA00023274"/>
    </source>
</evidence>
<dbReference type="OrthoDB" id="270876at2759"/>
<dbReference type="AlphaFoldDB" id="A0A0N0DVT5"/>
<dbReference type="SUPFAM" id="SSF53137">
    <property type="entry name" value="Translational machinery components"/>
    <property type="match status" value="1"/>
</dbReference>
<dbReference type="VEuPathDB" id="TriTrypDB:LpyrH10_07_0420"/>
<sequence>MLNKSAVLLRRGKPRPRAGMFPDKYRRVPALLKPQQGGQQYFSDFLIRSANDAVEQQQQQQQQQAGYYHSSMVGDVSGQLRSGARPERAVRGTAGEAEAALHGGAAADDLTSPRLPQADLQGVLHRSRPRTIQEELQQLAAQDGFTAQRGFNERVWYEQETAALRSGKGPQHQVAEGNEGEDEQQEEATSSAKSTALPQRILGDDYFRHQFGYSLLKGEEEAAAPADGLTAYAQLDLWGELPKYNKDFIFLYLVSRRRNTYAVAYDYGGKRLLNTYTAGNRGLKGGDRGFRGDGSTDNGHQVTSMYLNDLLPKVREARAASGHPLGRGEKVDLVVRVMGFYNGRQGAVRAVQDRSADYRVRYLEDITPFPLNGPKMPRGVFR</sequence>
<proteinExistence type="predicted"/>
<dbReference type="RefSeq" id="XP_015659231.1">
    <property type="nucleotide sequence ID" value="XM_015801830.1"/>
</dbReference>
<dbReference type="GO" id="GO:0003735">
    <property type="term" value="F:structural constituent of ribosome"/>
    <property type="evidence" value="ECO:0007669"/>
    <property type="project" value="InterPro"/>
</dbReference>
<keyword evidence="2" id="KW-0687">Ribonucleoprotein</keyword>